<dbReference type="RefSeq" id="WP_192785067.1">
    <property type="nucleotide sequence ID" value="NZ_JADBEK010000001.1"/>
</dbReference>
<comment type="similarity">
    <text evidence="6">Belongs to the peptidase M48 family.</text>
</comment>
<dbReference type="EMBL" id="JADBEK010000001">
    <property type="protein sequence ID" value="MBE1584070.1"/>
    <property type="molecule type" value="Genomic_DNA"/>
</dbReference>
<keyword evidence="5 6" id="KW-0482">Metalloprotease</keyword>
<keyword evidence="2" id="KW-0479">Metal-binding</keyword>
<evidence type="ECO:0000256" key="2">
    <source>
        <dbReference type="ARBA" id="ARBA00022723"/>
    </source>
</evidence>
<keyword evidence="3 6" id="KW-0378">Hydrolase</keyword>
<dbReference type="Pfam" id="PF01435">
    <property type="entry name" value="Peptidase_M48"/>
    <property type="match status" value="1"/>
</dbReference>
<protein>
    <recommendedName>
        <fullName evidence="8">Peptidase M48 domain-containing protein</fullName>
    </recommendedName>
</protein>
<evidence type="ECO:0000256" key="1">
    <source>
        <dbReference type="ARBA" id="ARBA00022670"/>
    </source>
</evidence>
<dbReference type="PANTHER" id="PTHR34978">
    <property type="entry name" value="POSSIBLE SENSOR-TRANSDUCER PROTEIN BLAR"/>
    <property type="match status" value="1"/>
</dbReference>
<evidence type="ECO:0000256" key="7">
    <source>
        <dbReference type="SAM" id="Phobius"/>
    </source>
</evidence>
<keyword evidence="7" id="KW-0812">Transmembrane</keyword>
<evidence type="ECO:0000256" key="3">
    <source>
        <dbReference type="ARBA" id="ARBA00022801"/>
    </source>
</evidence>
<evidence type="ECO:0000256" key="4">
    <source>
        <dbReference type="ARBA" id="ARBA00022833"/>
    </source>
</evidence>
<dbReference type="InterPro" id="IPR001915">
    <property type="entry name" value="Peptidase_M48"/>
</dbReference>
<keyword evidence="1 6" id="KW-0645">Protease</keyword>
<feature type="transmembrane region" description="Helical" evidence="7">
    <location>
        <begin position="281"/>
        <end position="306"/>
    </location>
</feature>
<evidence type="ECO:0000256" key="6">
    <source>
        <dbReference type="RuleBase" id="RU003983"/>
    </source>
</evidence>
<keyword evidence="10" id="KW-1185">Reference proteome</keyword>
<feature type="transmembrane region" description="Helical" evidence="7">
    <location>
        <begin position="94"/>
        <end position="116"/>
    </location>
</feature>
<dbReference type="PANTHER" id="PTHR34978:SF3">
    <property type="entry name" value="SLR0241 PROTEIN"/>
    <property type="match status" value="1"/>
</dbReference>
<evidence type="ECO:0000313" key="9">
    <source>
        <dbReference type="EMBL" id="MBE1584070.1"/>
    </source>
</evidence>
<keyword evidence="4 6" id="KW-0862">Zinc</keyword>
<feature type="domain" description="Peptidase M48" evidence="8">
    <location>
        <begin position="142"/>
        <end position="205"/>
    </location>
</feature>
<evidence type="ECO:0000256" key="5">
    <source>
        <dbReference type="ARBA" id="ARBA00023049"/>
    </source>
</evidence>
<evidence type="ECO:0000259" key="8">
    <source>
        <dbReference type="Pfam" id="PF01435"/>
    </source>
</evidence>
<dbReference type="Proteomes" id="UP000633509">
    <property type="component" value="Unassembled WGS sequence"/>
</dbReference>
<dbReference type="InterPro" id="IPR052173">
    <property type="entry name" value="Beta-lactam_resp_regulator"/>
</dbReference>
<accession>A0ABR9LUM0</accession>
<evidence type="ECO:0000313" key="10">
    <source>
        <dbReference type="Proteomes" id="UP000633509"/>
    </source>
</evidence>
<reference evidence="9 10" key="1">
    <citation type="submission" date="2020-10" db="EMBL/GenBank/DDBJ databases">
        <title>Sequencing the genomes of 1000 actinobacteria strains.</title>
        <authorList>
            <person name="Klenk H.-P."/>
        </authorList>
    </citation>
    <scope>NUCLEOTIDE SEQUENCE [LARGE SCALE GENOMIC DNA]</scope>
    <source>
        <strain evidence="9 10">DSM 43173</strain>
    </source>
</reference>
<comment type="caution">
    <text evidence="9">The sequence shown here is derived from an EMBL/GenBank/DDBJ whole genome shotgun (WGS) entry which is preliminary data.</text>
</comment>
<dbReference type="CDD" id="cd07326">
    <property type="entry name" value="M56_BlaR1_MecR1_like"/>
    <property type="match status" value="1"/>
</dbReference>
<dbReference type="Gene3D" id="3.30.2010.10">
    <property type="entry name" value="Metalloproteases ('zincins'), catalytic domain"/>
    <property type="match status" value="1"/>
</dbReference>
<organism evidence="9 10">
    <name type="scientific">Nonomuraea angiospora</name>
    <dbReference type="NCBI Taxonomy" id="46172"/>
    <lineage>
        <taxon>Bacteria</taxon>
        <taxon>Bacillati</taxon>
        <taxon>Actinomycetota</taxon>
        <taxon>Actinomycetes</taxon>
        <taxon>Streptosporangiales</taxon>
        <taxon>Streptosporangiaceae</taxon>
        <taxon>Nonomuraea</taxon>
    </lineage>
</organism>
<name>A0ABR9LUM0_9ACTN</name>
<proteinExistence type="inferred from homology"/>
<comment type="cofactor">
    <cofactor evidence="6">
        <name>Zn(2+)</name>
        <dbReference type="ChEBI" id="CHEBI:29105"/>
    </cofactor>
    <text evidence="6">Binds 1 zinc ion per subunit.</text>
</comment>
<keyword evidence="7" id="KW-1133">Transmembrane helix</keyword>
<gene>
    <name evidence="9" type="ORF">H4W80_002328</name>
</gene>
<keyword evidence="7" id="KW-0472">Membrane</keyword>
<sequence>MIAWLVAAGFALLPVTLGDRAARRLAGAAWAHHHPRSALALWQAIGAGAGLGAVGLGLVAAVAPLPALFPHGVHTLARQIADGRGLDGLGPAQLLALAWSGSLLSWLLIHTIRVTAKTIKERRRQRLLVDMVADHSPAHDVYVLPVGERVAYCVPGRRRRIVLSRGTMDVLSAQELQAVLEHERAHARGHHDLALLAFVALEHAFPWAASPRTARQAVALLLEMLADDHASRAQGELPLARALVRMTACEPSPGLGSFALADAGVVERLRRLLGERRRSRWVPLAVYSTAGLLLSGPMAVLIAPLVCITL</sequence>